<dbReference type="eggNOG" id="KOG1315">
    <property type="taxonomic scope" value="Eukaryota"/>
</dbReference>
<dbReference type="Proteomes" id="UP000013776">
    <property type="component" value="Unassembled WGS sequence"/>
</dbReference>
<dbReference type="EMBL" id="CAHR02000069">
    <property type="protein sequence ID" value="CCG82059.1"/>
    <property type="molecule type" value="Genomic_DNA"/>
</dbReference>
<comment type="catalytic activity">
    <reaction evidence="10">
        <text>fluoride(in) = fluoride(out)</text>
        <dbReference type="Rhea" id="RHEA:76159"/>
        <dbReference type="ChEBI" id="CHEBI:17051"/>
    </reaction>
    <physiologicalReaction direction="left-to-right" evidence="10">
        <dbReference type="Rhea" id="RHEA:76160"/>
    </physiologicalReaction>
</comment>
<evidence type="ECO:0000256" key="9">
    <source>
        <dbReference type="ARBA" id="ARBA00035120"/>
    </source>
</evidence>
<dbReference type="OrthoDB" id="409792at2759"/>
<feature type="transmembrane region" description="Helical" evidence="12">
    <location>
        <begin position="360"/>
        <end position="380"/>
    </location>
</feature>
<feature type="transmembrane region" description="Helical" evidence="12">
    <location>
        <begin position="400"/>
        <end position="426"/>
    </location>
</feature>
<feature type="compositionally biased region" description="Basic and acidic residues" evidence="13">
    <location>
        <begin position="11"/>
        <end position="44"/>
    </location>
</feature>
<keyword evidence="12" id="KW-0808">Transferase</keyword>
<reference evidence="15 16" key="1">
    <citation type="journal article" date="2013" name="MBio">
        <title>Genome sequencing of the plant pathogen Taphrina deformans, the causal agent of peach leaf curl.</title>
        <authorList>
            <person name="Cisse O.H."/>
            <person name="Almeida J.M.G.C.F."/>
            <person name="Fonseca A."/>
            <person name="Kumar A.A."/>
            <person name="Salojaervi J."/>
            <person name="Overmyer K."/>
            <person name="Hauser P.M."/>
            <person name="Pagni M."/>
        </authorList>
    </citation>
    <scope>NUCLEOTIDE SEQUENCE [LARGE SCALE GENOMIC DNA]</scope>
    <source>
        <strain evidence="16">PYCC 5710 / ATCC 11124 / CBS 356.35 / IMI 108563 / JCM 9778 / NBRC 8474</strain>
    </source>
</reference>
<feature type="transmembrane region" description="Helical" evidence="12">
    <location>
        <begin position="192"/>
        <end position="210"/>
    </location>
</feature>
<evidence type="ECO:0000256" key="1">
    <source>
        <dbReference type="ARBA" id="ARBA00002598"/>
    </source>
</evidence>
<evidence type="ECO:0000256" key="4">
    <source>
        <dbReference type="ARBA" id="ARBA00022692"/>
    </source>
</evidence>
<dbReference type="GO" id="GO:1903425">
    <property type="term" value="F:fluoride transmembrane transporter activity"/>
    <property type="evidence" value="ECO:0007669"/>
    <property type="project" value="TreeGrafter"/>
</dbReference>
<dbReference type="VEuPathDB" id="FungiDB:TAPDE_001988"/>
<proteinExistence type="inferred from homology"/>
<comment type="similarity">
    <text evidence="12">Belongs to the DHHC palmitoyltransferase family.</text>
</comment>
<keyword evidence="5 12" id="KW-1133">Transmembrane helix</keyword>
<evidence type="ECO:0000256" key="7">
    <source>
        <dbReference type="ARBA" id="ARBA00023139"/>
    </source>
</evidence>
<evidence type="ECO:0000256" key="2">
    <source>
        <dbReference type="ARBA" id="ARBA00004651"/>
    </source>
</evidence>
<feature type="transmembrane region" description="Helical" evidence="12">
    <location>
        <begin position="151"/>
        <end position="172"/>
    </location>
</feature>
<dbReference type="InterPro" id="IPR003691">
    <property type="entry name" value="FluC"/>
</dbReference>
<comment type="similarity">
    <text evidence="9">Belongs to the fluoride channel Fluc/FEX (TC 1.A.43) family.</text>
</comment>
<dbReference type="PANTHER" id="PTHR28259:SF1">
    <property type="entry name" value="FLUORIDE EXPORT PROTEIN 1-RELATED"/>
    <property type="match status" value="1"/>
</dbReference>
<keyword evidence="3" id="KW-1003">Cell membrane</keyword>
<feature type="transmembrane region" description="Helical" evidence="12">
    <location>
        <begin position="83"/>
        <end position="102"/>
    </location>
</feature>
<evidence type="ECO:0000313" key="15">
    <source>
        <dbReference type="EMBL" id="CCG82059.1"/>
    </source>
</evidence>
<gene>
    <name evidence="15" type="ORF">TAPDE_001988</name>
</gene>
<dbReference type="PROSITE" id="PS50216">
    <property type="entry name" value="DHHC"/>
    <property type="match status" value="1"/>
</dbReference>
<evidence type="ECO:0000256" key="12">
    <source>
        <dbReference type="RuleBase" id="RU079119"/>
    </source>
</evidence>
<protein>
    <recommendedName>
        <fullName evidence="12">Palmitoyltransferase</fullName>
        <ecNumber evidence="12">2.3.1.225</ecNumber>
    </recommendedName>
</protein>
<keyword evidence="7" id="KW-0564">Palmitate</keyword>
<keyword evidence="8" id="KW-0449">Lipoprotein</keyword>
<feature type="region of interest" description="Disordered" evidence="13">
    <location>
        <begin position="1"/>
        <end position="76"/>
    </location>
</feature>
<comment type="catalytic activity">
    <reaction evidence="11 12">
        <text>L-cysteinyl-[protein] + hexadecanoyl-CoA = S-hexadecanoyl-L-cysteinyl-[protein] + CoA</text>
        <dbReference type="Rhea" id="RHEA:36683"/>
        <dbReference type="Rhea" id="RHEA-COMP:10131"/>
        <dbReference type="Rhea" id="RHEA-COMP:11032"/>
        <dbReference type="ChEBI" id="CHEBI:29950"/>
        <dbReference type="ChEBI" id="CHEBI:57287"/>
        <dbReference type="ChEBI" id="CHEBI:57379"/>
        <dbReference type="ChEBI" id="CHEBI:74151"/>
        <dbReference type="EC" id="2.3.1.225"/>
    </reaction>
</comment>
<comment type="caution">
    <text evidence="15">The sequence shown here is derived from an EMBL/GenBank/DDBJ whole genome shotgun (WGS) entry which is preliminary data.</text>
</comment>
<evidence type="ECO:0000256" key="11">
    <source>
        <dbReference type="ARBA" id="ARBA00048048"/>
    </source>
</evidence>
<keyword evidence="4 12" id="KW-0812">Transmembrane</keyword>
<comment type="domain">
    <text evidence="12">The DHHC domain is required for palmitoyltransferase activity.</text>
</comment>
<feature type="transmembrane region" description="Helical" evidence="12">
    <location>
        <begin position="237"/>
        <end position="258"/>
    </location>
</feature>
<evidence type="ECO:0000256" key="6">
    <source>
        <dbReference type="ARBA" id="ARBA00023136"/>
    </source>
</evidence>
<feature type="transmembrane region" description="Helical" evidence="12">
    <location>
        <begin position="122"/>
        <end position="139"/>
    </location>
</feature>
<dbReference type="STRING" id="1097556.R4X8S9"/>
<dbReference type="EC" id="2.3.1.225" evidence="12"/>
<dbReference type="GO" id="GO:0019706">
    <property type="term" value="F:protein-cysteine S-palmitoyltransferase activity"/>
    <property type="evidence" value="ECO:0007669"/>
    <property type="project" value="UniProtKB-EC"/>
</dbReference>
<comment type="function">
    <text evidence="1">Fluoride channel required for the rapid expulsion of cytoplasmic fluoride.</text>
</comment>
<evidence type="ECO:0000256" key="13">
    <source>
        <dbReference type="SAM" id="MobiDB-lite"/>
    </source>
</evidence>
<comment type="caution">
    <text evidence="12">Lacks conserved residue(s) required for the propagation of feature annotation.</text>
</comment>
<dbReference type="Pfam" id="PF02537">
    <property type="entry name" value="CRCB"/>
    <property type="match status" value="1"/>
</dbReference>
<evidence type="ECO:0000256" key="10">
    <source>
        <dbReference type="ARBA" id="ARBA00035585"/>
    </source>
</evidence>
<dbReference type="Pfam" id="PF01529">
    <property type="entry name" value="DHHC"/>
    <property type="match status" value="1"/>
</dbReference>
<evidence type="ECO:0000259" key="14">
    <source>
        <dbReference type="Pfam" id="PF01529"/>
    </source>
</evidence>
<dbReference type="GO" id="GO:0005886">
    <property type="term" value="C:plasma membrane"/>
    <property type="evidence" value="ECO:0007669"/>
    <property type="project" value="UniProtKB-SubCell"/>
</dbReference>
<dbReference type="PANTHER" id="PTHR28259">
    <property type="entry name" value="FLUORIDE EXPORT PROTEIN 1-RELATED"/>
    <property type="match status" value="1"/>
</dbReference>
<feature type="transmembrane region" description="Helical" evidence="12">
    <location>
        <begin position="264"/>
        <end position="283"/>
    </location>
</feature>
<evidence type="ECO:0000256" key="3">
    <source>
        <dbReference type="ARBA" id="ARBA00022475"/>
    </source>
</evidence>
<organism evidence="15 16">
    <name type="scientific">Taphrina deformans (strain PYCC 5710 / ATCC 11124 / CBS 356.35 / IMI 108563 / JCM 9778 / NBRC 8474)</name>
    <name type="common">Peach leaf curl fungus</name>
    <name type="synonym">Lalaria deformans</name>
    <dbReference type="NCBI Taxonomy" id="1097556"/>
    <lineage>
        <taxon>Eukaryota</taxon>
        <taxon>Fungi</taxon>
        <taxon>Dikarya</taxon>
        <taxon>Ascomycota</taxon>
        <taxon>Taphrinomycotina</taxon>
        <taxon>Taphrinomycetes</taxon>
        <taxon>Taphrinales</taxon>
        <taxon>Taphrinaceae</taxon>
        <taxon>Taphrina</taxon>
    </lineage>
</organism>
<evidence type="ECO:0000313" key="16">
    <source>
        <dbReference type="Proteomes" id="UP000013776"/>
    </source>
</evidence>
<dbReference type="AlphaFoldDB" id="R4X8S9"/>
<keyword evidence="12" id="KW-0012">Acyltransferase</keyword>
<dbReference type="InterPro" id="IPR001594">
    <property type="entry name" value="Palmitoyltrfase_DHHC"/>
</dbReference>
<name>R4X8S9_TAPDE</name>
<feature type="domain" description="Palmitoyltransferase DHHC" evidence="14">
    <location>
        <begin position="337"/>
        <end position="436"/>
    </location>
</feature>
<keyword evidence="16" id="KW-1185">Reference proteome</keyword>
<comment type="subcellular location">
    <subcellularLocation>
        <location evidence="2">Cell membrane</location>
        <topology evidence="2">Multi-pass membrane protein</topology>
    </subcellularLocation>
</comment>
<keyword evidence="6 12" id="KW-0472">Membrane</keyword>
<evidence type="ECO:0000256" key="5">
    <source>
        <dbReference type="ARBA" id="ARBA00022989"/>
    </source>
</evidence>
<sequence>MVNNSLPFDDALLRELNKRPEDPLNDRGDHENAERNHGNDDAASREFAFQPERPSEDEHRHSPTSQREGTGGEKVKQGRADSLLDVAVHWAWITIFSILGTLSRLGLQSLNDYSGHLIPPLVWAQFLGCAVMGFVTEYNRLFPKKAPKNDALYLGITVGYCGSTTSFSAWILQVYEDLANTDGYARPKGYNIISILTQVMVTMAASLAAFRLGNHLAIFADSLIPLRAVPRLTSRPVMCLLCIVAIGFQAGTIITSGLRRDWRGTVAFAMVFSPVGALSRWYLSRTMNGINPAFPLGTFTANMVGSFLEGVFHLLQFHVGGGNACSLLQGLQDGYCEMDHHCPWLATCIGFRNQKQFVQFLLYVSLWCGIMCTVSGIFLHDFFTVNQPEETEPQFLPINWVVLLVVSGVVALVVGGFGAWHVSLILRNYTTIEHMEETRFKGDQRRYLQAQSPKDKFNIFNLTYRENWSQVFGDSVIMWFIPIASNDKLDGLNFPISEKARERLQVQQNLHSFERDQYDPHQDGRRYELNDYRDSEEWTRNQAA</sequence>
<accession>R4X8S9</accession>
<evidence type="ECO:0000256" key="8">
    <source>
        <dbReference type="ARBA" id="ARBA00023288"/>
    </source>
</evidence>